<name>A0A016VLB7_9BILA</name>
<feature type="compositionally biased region" description="Basic and acidic residues" evidence="1">
    <location>
        <begin position="15"/>
        <end position="28"/>
    </location>
</feature>
<gene>
    <name evidence="3" type="primary">Acey_s0008.g314</name>
    <name evidence="3" type="ORF">Y032_0008g314</name>
</gene>
<reference evidence="4" key="1">
    <citation type="journal article" date="2015" name="Nat. Genet.">
        <title>The genome and transcriptome of the zoonotic hookworm Ancylostoma ceylanicum identify infection-specific gene families.</title>
        <authorList>
            <person name="Schwarz E.M."/>
            <person name="Hu Y."/>
            <person name="Antoshechkin I."/>
            <person name="Miller M.M."/>
            <person name="Sternberg P.W."/>
            <person name="Aroian R.V."/>
        </authorList>
    </citation>
    <scope>NUCLEOTIDE SEQUENCE</scope>
    <source>
        <strain evidence="4">HY135</strain>
    </source>
</reference>
<dbReference type="Proteomes" id="UP000024635">
    <property type="component" value="Unassembled WGS sequence"/>
</dbReference>
<evidence type="ECO:0000259" key="2">
    <source>
        <dbReference type="Pfam" id="PF09073"/>
    </source>
</evidence>
<organism evidence="3 4">
    <name type="scientific">Ancylostoma ceylanicum</name>
    <dbReference type="NCBI Taxonomy" id="53326"/>
    <lineage>
        <taxon>Eukaryota</taxon>
        <taxon>Metazoa</taxon>
        <taxon>Ecdysozoa</taxon>
        <taxon>Nematoda</taxon>
        <taxon>Chromadorea</taxon>
        <taxon>Rhabditida</taxon>
        <taxon>Rhabditina</taxon>
        <taxon>Rhabditomorpha</taxon>
        <taxon>Strongyloidea</taxon>
        <taxon>Ancylostomatidae</taxon>
        <taxon>Ancylostomatinae</taxon>
        <taxon>Ancylostoma</taxon>
    </lineage>
</organism>
<dbReference type="InterPro" id="IPR015158">
    <property type="entry name" value="Bud22_dom"/>
</dbReference>
<keyword evidence="4" id="KW-1185">Reference proteome</keyword>
<evidence type="ECO:0000256" key="1">
    <source>
        <dbReference type="SAM" id="MobiDB-lite"/>
    </source>
</evidence>
<proteinExistence type="predicted"/>
<accession>A0A016VLB7</accession>
<evidence type="ECO:0000313" key="4">
    <source>
        <dbReference type="Proteomes" id="UP000024635"/>
    </source>
</evidence>
<protein>
    <recommendedName>
        <fullName evidence="2">Bud22 domain-containing protein</fullName>
    </recommendedName>
</protein>
<feature type="region of interest" description="Disordered" evidence="1">
    <location>
        <begin position="14"/>
        <end position="43"/>
    </location>
</feature>
<evidence type="ECO:0000313" key="3">
    <source>
        <dbReference type="EMBL" id="EYC28066.1"/>
    </source>
</evidence>
<dbReference type="AlphaFoldDB" id="A0A016VLB7"/>
<dbReference type="Pfam" id="PF09073">
    <property type="entry name" value="BUD22"/>
    <property type="match status" value="1"/>
</dbReference>
<sequence length="69" mass="7654">MLLVSKGVVANKKKSIAEKKKLKSKEAAPSKTTALPSPEELHPSWAARRLAKERQLSAPQSKRIVFDED</sequence>
<feature type="domain" description="Bud22" evidence="2">
    <location>
        <begin position="15"/>
        <end position="67"/>
    </location>
</feature>
<dbReference type="EMBL" id="JARK01001344">
    <property type="protein sequence ID" value="EYC28066.1"/>
    <property type="molecule type" value="Genomic_DNA"/>
</dbReference>
<dbReference type="OrthoDB" id="5877738at2759"/>
<comment type="caution">
    <text evidence="3">The sequence shown here is derived from an EMBL/GenBank/DDBJ whole genome shotgun (WGS) entry which is preliminary data.</text>
</comment>